<accession>A0A1X2A740</accession>
<evidence type="ECO:0000313" key="2">
    <source>
        <dbReference type="Proteomes" id="UP000193285"/>
    </source>
</evidence>
<name>A0A1X2A740_9MYCO</name>
<dbReference type="EMBL" id="LQPN01000059">
    <property type="protein sequence ID" value="ORW43074.1"/>
    <property type="molecule type" value="Genomic_DNA"/>
</dbReference>
<protein>
    <submittedName>
        <fullName evidence="1">Uncharacterized protein</fullName>
    </submittedName>
</protein>
<sequence length="507" mass="58127">MWITNRLDQAIAYVLAKDDHRRHLEDQESKDPDWLALYGFAVPRGEHVRVPGLFVVELFPPSESHLLRAAIDRHNWHDPLGLARFDQDLLAEARSGAGYQWWKLGGFTNLRAWANDPDARRTKLPAQFNEIALQAVQIGESITAVAATFYVNEDATRSIDKVWQQDHQPELLHGREVGRPLPQVAQEVAIRRTQLARQEMHDAARRWLAKTCGGVFAVNGEPQPLIDLLLFTQRDATVEIRPDQLRDTAYRAIGLANPSFLITSPELPAMNLERVERRYSYVNGARTWALWGQRQAIIDQARPRIRKYGRVDNWAIVSYVREAIQDYLLRLSISELLSVYHLQYARMRDDARQQHGRFRMKNLEELRTNLLALSLNVGLIERDISSFNRRRWRSAYDAPFIERSAPRMRRFEERSLAPLRAPRNTNDRMASDQAALLARLKADDEHYRDVVSEAASLTSSLQALRTSRAARWIAAASLAVSLAVFSFSNVAEHPLIVAVIHWITGHH</sequence>
<evidence type="ECO:0000313" key="1">
    <source>
        <dbReference type="EMBL" id="ORW43074.1"/>
    </source>
</evidence>
<dbReference type="Proteomes" id="UP000193285">
    <property type="component" value="Unassembled WGS sequence"/>
</dbReference>
<reference evidence="1 2" key="1">
    <citation type="journal article" date="2015" name="Emerg. Microbes Infect.">
        <title>Characterization of 17 strains belonging to the Mycobacterium simiae complex and description of Mycobacterium paraense sp. nov.</title>
        <authorList>
            <person name="Fusco da Costa A.R."/>
            <person name="Fedrizzi T."/>
            <person name="Lopes M.L."/>
            <person name="Pecorari M."/>
            <person name="Oliveira da Costa W.L."/>
            <person name="Giacobazzi E."/>
            <person name="da Costa Bahia J.R."/>
            <person name="De Sanctis V."/>
            <person name="Batista Lima K.V."/>
            <person name="Bertorelli R."/>
            <person name="Grottola A."/>
            <person name="Fabio A."/>
            <person name="Mariottini A."/>
            <person name="Ferretti P."/>
            <person name="Di Leva F."/>
            <person name="Fregni Serpini G."/>
            <person name="Tagliazucchi S."/>
            <person name="Rumpianesi F."/>
            <person name="Jousson O."/>
            <person name="Segata N."/>
            <person name="Tortoli E."/>
        </authorList>
    </citation>
    <scope>NUCLEOTIDE SEQUENCE [LARGE SCALE GENOMIC DNA]</scope>
    <source>
        <strain evidence="1 2">IEC33</strain>
    </source>
</reference>
<dbReference type="AlphaFoldDB" id="A0A1X2A740"/>
<gene>
    <name evidence="1" type="ORF">AWB90_18115</name>
</gene>
<comment type="caution">
    <text evidence="1">The sequence shown here is derived from an EMBL/GenBank/DDBJ whole genome shotgun (WGS) entry which is preliminary data.</text>
</comment>
<proteinExistence type="predicted"/>
<organism evidence="1 2">
    <name type="scientific">Mycobacterium paraense</name>
    <dbReference type="NCBI Taxonomy" id="767916"/>
    <lineage>
        <taxon>Bacteria</taxon>
        <taxon>Bacillati</taxon>
        <taxon>Actinomycetota</taxon>
        <taxon>Actinomycetes</taxon>
        <taxon>Mycobacteriales</taxon>
        <taxon>Mycobacteriaceae</taxon>
        <taxon>Mycobacterium</taxon>
        <taxon>Mycobacterium simiae complex</taxon>
    </lineage>
</organism>